<feature type="chain" id="PRO_5016403969" evidence="1">
    <location>
        <begin position="21"/>
        <end position="848"/>
    </location>
</feature>
<dbReference type="GO" id="GO:0006013">
    <property type="term" value="P:mannose metabolic process"/>
    <property type="evidence" value="ECO:0007669"/>
    <property type="project" value="InterPro"/>
</dbReference>
<dbReference type="InterPro" id="IPR013780">
    <property type="entry name" value="Glyco_hydro_b"/>
</dbReference>
<evidence type="ECO:0000259" key="3">
    <source>
        <dbReference type="Pfam" id="PF07748"/>
    </source>
</evidence>
<dbReference type="GO" id="GO:0009313">
    <property type="term" value="P:oligosaccharide catabolic process"/>
    <property type="evidence" value="ECO:0007669"/>
    <property type="project" value="TreeGrafter"/>
</dbReference>
<dbReference type="Pfam" id="PF07748">
    <property type="entry name" value="Glyco_hydro_38C"/>
    <property type="match status" value="1"/>
</dbReference>
<comment type="caution">
    <text evidence="4">The sequence shown here is derived from an EMBL/GenBank/DDBJ whole genome shotgun (WGS) entry which is preliminary data.</text>
</comment>
<dbReference type="Pfam" id="PF01074">
    <property type="entry name" value="Glyco_hydro_38N"/>
    <property type="match status" value="1"/>
</dbReference>
<accession>A0A317ETQ1</accession>
<gene>
    <name evidence="4" type="ORF">DF947_18040</name>
</gene>
<proteinExistence type="predicted"/>
<dbReference type="InterPro" id="IPR000602">
    <property type="entry name" value="Glyco_hydro_38_N"/>
</dbReference>
<keyword evidence="1" id="KW-0732">Signal</keyword>
<evidence type="ECO:0000259" key="2">
    <source>
        <dbReference type="Pfam" id="PF01074"/>
    </source>
</evidence>
<dbReference type="GO" id="GO:0030246">
    <property type="term" value="F:carbohydrate binding"/>
    <property type="evidence" value="ECO:0007669"/>
    <property type="project" value="InterPro"/>
</dbReference>
<evidence type="ECO:0000313" key="5">
    <source>
        <dbReference type="Proteomes" id="UP000245391"/>
    </source>
</evidence>
<evidence type="ECO:0000313" key="4">
    <source>
        <dbReference type="EMBL" id="PWS30330.1"/>
    </source>
</evidence>
<reference evidence="5" key="1">
    <citation type="submission" date="2018-05" db="EMBL/GenBank/DDBJ databases">
        <title>Pedobacter paludis sp. nov., isolated from wetland soil.</title>
        <authorList>
            <person name="Zhang Y."/>
        </authorList>
    </citation>
    <scope>NUCLEOTIDE SEQUENCE [LARGE SCALE GENOMIC DNA]</scope>
    <source>
        <strain evidence="5">R-8</strain>
    </source>
</reference>
<evidence type="ECO:0000256" key="1">
    <source>
        <dbReference type="SAM" id="SignalP"/>
    </source>
</evidence>
<dbReference type="AlphaFoldDB" id="A0A317ETQ1"/>
<dbReference type="Gene3D" id="2.60.40.1180">
    <property type="entry name" value="Golgi alpha-mannosidase II"/>
    <property type="match status" value="1"/>
</dbReference>
<sequence length="848" mass="96370">MNRSFILLILLLCLFQPVVAQKSFFVDGYHGGIWGHYPNQYTGFIVDKLDQNPFWKINLEIEPVTWDFVKANDTQNYLRFKKNVEDQSVGGRIEFVNPSYGQSYLFNIQGESVIRQFEYGIKKIRSHFPTAEFHTYSSEEPCFTSALPQILSSFGFSYAALKNPNTCWGGYTRAFGGELLNWVGSDGSSLLTVPRYASEGLLPKSTWQTTAWNNSENYVTSALQYGIQNPVGMCLQDAGWKNGPWLGAPKNFNYTTWRNYIQQMANKNSVQTWKLNQEDLQVSLVWGAQILQKLAQETRRAENKIIMAEKIDAINSIGNVSILSAGKFDPAWENLLLAQHHDSWIVPYNIVNKEKNWNWAQQVSYWTKTSNEICDGIILKSMAQPKAGEELNYSVYNTQAYQRDDIVRIGLPNNLRNPQVFNSNGKLIASQVVAQSDTSERKILFIAHVPAIGFSSFKIKETKIKSDVKAQPMAVLAGDKCIVNTDQYKIILNANKGGTIEQLIAKKIDQKDFVDTKSKRYFNEMRGYFYQEGSYVSSADHPAKISILENGPIEVKLKIEGKISIHDFEQIITLTKNSEIIDVKTQVKWVGHPGIGQDYAQEKGWNAEDVKKAFYNDSLKLLAVFPTNINNQKVFKNSAFDVMESGLGNTYFNTWDSIKNNLILNWVDVLGDNDKYGMALLNDHTTSYAHNEEGILGLTLQYSGMGLWGMNYKIDGVSRYNYALLPHRNNWAKANVWNKSVKWNEPLQVFPGSPKSKTEESLFQLNRDGYEISSITTENKALVLRIFNENDDLARVVLSLNLEVKKAELIELNHKKRADLLLVNQLKGNKNIILSIPKFGFRTIKLSL</sequence>
<feature type="domain" description="Glycoside hydrolase family 38 N-terminal" evidence="2">
    <location>
        <begin position="75"/>
        <end position="231"/>
    </location>
</feature>
<dbReference type="PANTHER" id="PTHR46017">
    <property type="entry name" value="ALPHA-MANNOSIDASE 2C1"/>
    <property type="match status" value="1"/>
</dbReference>
<feature type="domain" description="Glycosyl hydrolase family 38 C-terminal" evidence="3">
    <location>
        <begin position="529"/>
        <end position="700"/>
    </location>
</feature>
<dbReference type="Proteomes" id="UP000245391">
    <property type="component" value="Unassembled WGS sequence"/>
</dbReference>
<feature type="signal peptide" evidence="1">
    <location>
        <begin position="1"/>
        <end position="20"/>
    </location>
</feature>
<dbReference type="Gene3D" id="2.70.98.30">
    <property type="entry name" value="Golgi alpha-mannosidase II, domain 4"/>
    <property type="match status" value="1"/>
</dbReference>
<dbReference type="SUPFAM" id="SSF88713">
    <property type="entry name" value="Glycoside hydrolase/deacetylase"/>
    <property type="match status" value="1"/>
</dbReference>
<name>A0A317ETQ1_9SPHI</name>
<keyword evidence="4" id="KW-0378">Hydrolase</keyword>
<dbReference type="InterPro" id="IPR011682">
    <property type="entry name" value="Glyco_hydro_38_C"/>
</dbReference>
<organism evidence="4 5">
    <name type="scientific">Pedobacter paludis</name>
    <dbReference type="NCBI Taxonomy" id="2203212"/>
    <lineage>
        <taxon>Bacteria</taxon>
        <taxon>Pseudomonadati</taxon>
        <taxon>Bacteroidota</taxon>
        <taxon>Sphingobacteriia</taxon>
        <taxon>Sphingobacteriales</taxon>
        <taxon>Sphingobacteriaceae</taxon>
        <taxon>Pedobacter</taxon>
    </lineage>
</organism>
<dbReference type="EMBL" id="QGNY01000007">
    <property type="protein sequence ID" value="PWS30330.1"/>
    <property type="molecule type" value="Genomic_DNA"/>
</dbReference>
<dbReference type="OrthoDB" id="1049785at2"/>
<dbReference type="InterPro" id="IPR011013">
    <property type="entry name" value="Gal_mutarotase_sf_dom"/>
</dbReference>
<dbReference type="SUPFAM" id="SSF74650">
    <property type="entry name" value="Galactose mutarotase-like"/>
    <property type="match status" value="1"/>
</dbReference>
<protein>
    <submittedName>
        <fullName evidence="4">Glycosyl hydrolase</fullName>
    </submittedName>
</protein>
<keyword evidence="5" id="KW-1185">Reference proteome</keyword>
<dbReference type="RefSeq" id="WP_109931519.1">
    <property type="nucleotide sequence ID" value="NZ_QGNY01000007.1"/>
</dbReference>
<dbReference type="PANTHER" id="PTHR46017:SF1">
    <property type="entry name" value="ALPHA-MANNOSIDASE 2C1"/>
    <property type="match status" value="1"/>
</dbReference>
<dbReference type="Gene3D" id="3.20.110.10">
    <property type="entry name" value="Glycoside hydrolase 38, N terminal domain"/>
    <property type="match status" value="1"/>
</dbReference>
<dbReference type="GO" id="GO:0004559">
    <property type="term" value="F:alpha-mannosidase activity"/>
    <property type="evidence" value="ECO:0007669"/>
    <property type="project" value="InterPro"/>
</dbReference>
<dbReference type="InterPro" id="IPR011330">
    <property type="entry name" value="Glyco_hydro/deAcase_b/a-brl"/>
</dbReference>
<dbReference type="InterPro" id="IPR027291">
    <property type="entry name" value="Glyco_hydro_38_N_sf"/>
</dbReference>